<dbReference type="Proteomes" id="UP000697107">
    <property type="component" value="Unassembled WGS sequence"/>
</dbReference>
<evidence type="ECO:0000313" key="3">
    <source>
        <dbReference type="EMBL" id="KAG3227737.1"/>
    </source>
</evidence>
<dbReference type="Proteomes" id="UP000251314">
    <property type="component" value="Unassembled WGS sequence"/>
</dbReference>
<comment type="caution">
    <text evidence="4">The sequence shown here is derived from an EMBL/GenBank/DDBJ whole genome shotgun (WGS) entry which is preliminary data.</text>
</comment>
<dbReference type="EMBL" id="RCMV01000028">
    <property type="protein sequence ID" value="KAG3227737.1"/>
    <property type="molecule type" value="Genomic_DNA"/>
</dbReference>
<dbReference type="VEuPathDB" id="FungiDB:PC110_g325"/>
<feature type="compositionally biased region" description="Low complexity" evidence="1">
    <location>
        <begin position="62"/>
        <end position="78"/>
    </location>
</feature>
<gene>
    <name evidence="4" type="ORF">PC110_g325</name>
    <name evidence="2" type="ORF">PC118_g3179</name>
    <name evidence="3" type="ORF">PC129_g1693</name>
</gene>
<name>A0A329T3U2_9STRA</name>
<feature type="region of interest" description="Disordered" evidence="1">
    <location>
        <begin position="1"/>
        <end position="86"/>
    </location>
</feature>
<protein>
    <submittedName>
        <fullName evidence="4">Uncharacterized protein</fullName>
    </submittedName>
</protein>
<accession>A0A329T3U2</accession>
<dbReference type="EMBL" id="RCML01000052">
    <property type="protein sequence ID" value="KAG2995079.1"/>
    <property type="molecule type" value="Genomic_DNA"/>
</dbReference>
<evidence type="ECO:0000313" key="2">
    <source>
        <dbReference type="EMBL" id="KAG2995079.1"/>
    </source>
</evidence>
<keyword evidence="5" id="KW-1185">Reference proteome</keyword>
<sequence>MTNNKHICVKDATKSESQNQPALRLAVSRQHRRDYHNRERPRLNGDQHGQEQHGGTTEGVKTETSSAETDTSATATAALSPLREQD</sequence>
<dbReference type="OrthoDB" id="10442205at2759"/>
<evidence type="ECO:0000313" key="4">
    <source>
        <dbReference type="EMBL" id="RAW43565.1"/>
    </source>
</evidence>
<dbReference type="AlphaFoldDB" id="A0A329T3U2"/>
<organism evidence="4 5">
    <name type="scientific">Phytophthora cactorum</name>
    <dbReference type="NCBI Taxonomy" id="29920"/>
    <lineage>
        <taxon>Eukaryota</taxon>
        <taxon>Sar</taxon>
        <taxon>Stramenopiles</taxon>
        <taxon>Oomycota</taxon>
        <taxon>Peronosporomycetes</taxon>
        <taxon>Peronosporales</taxon>
        <taxon>Peronosporaceae</taxon>
        <taxon>Phytophthora</taxon>
    </lineage>
</organism>
<dbReference type="Proteomes" id="UP000760860">
    <property type="component" value="Unassembled WGS sequence"/>
</dbReference>
<dbReference type="EMBL" id="MJFZ01000003">
    <property type="protein sequence ID" value="RAW43565.1"/>
    <property type="molecule type" value="Genomic_DNA"/>
</dbReference>
<feature type="compositionally biased region" description="Basic and acidic residues" evidence="1">
    <location>
        <begin position="36"/>
        <end position="51"/>
    </location>
</feature>
<proteinExistence type="predicted"/>
<evidence type="ECO:0000313" key="5">
    <source>
        <dbReference type="Proteomes" id="UP000251314"/>
    </source>
</evidence>
<reference evidence="4 5" key="1">
    <citation type="submission" date="2018-01" db="EMBL/GenBank/DDBJ databases">
        <title>Draft genome of the strawberry crown rot pathogen Phytophthora cactorum.</title>
        <authorList>
            <person name="Armitage A.D."/>
            <person name="Lysoe E."/>
            <person name="Nellist C.F."/>
            <person name="Harrison R.J."/>
            <person name="Brurberg M.B."/>
        </authorList>
    </citation>
    <scope>NUCLEOTIDE SEQUENCE [LARGE SCALE GENOMIC DNA]</scope>
    <source>
        <strain evidence="4 5">10300</strain>
    </source>
</reference>
<evidence type="ECO:0000256" key="1">
    <source>
        <dbReference type="SAM" id="MobiDB-lite"/>
    </source>
</evidence>
<reference evidence="3" key="2">
    <citation type="submission" date="2018-05" db="EMBL/GenBank/DDBJ databases">
        <title>Effector identification in a new, highly contiguous assembly of the strawberry crown rot pathogen Phytophthora cactorum.</title>
        <authorList>
            <person name="Armitage A.D."/>
            <person name="Nellist C.F."/>
            <person name="Bates H."/>
            <person name="Vickerstaff R.J."/>
            <person name="Harrison R.J."/>
        </authorList>
    </citation>
    <scope>NUCLEOTIDE SEQUENCE</scope>
    <source>
        <strain evidence="2">P415</strain>
        <strain evidence="3">P421</strain>
    </source>
</reference>